<reference evidence="2" key="1">
    <citation type="journal article" date="2022" name="bioRxiv">
        <title>Sequencing and chromosome-scale assembly of the giantPleurodeles waltlgenome.</title>
        <authorList>
            <person name="Brown T."/>
            <person name="Elewa A."/>
            <person name="Iarovenko S."/>
            <person name="Subramanian E."/>
            <person name="Araus A.J."/>
            <person name="Petzold A."/>
            <person name="Susuki M."/>
            <person name="Suzuki K.-i.T."/>
            <person name="Hayashi T."/>
            <person name="Toyoda A."/>
            <person name="Oliveira C."/>
            <person name="Osipova E."/>
            <person name="Leigh N.D."/>
            <person name="Simon A."/>
            <person name="Yun M.H."/>
        </authorList>
    </citation>
    <scope>NUCLEOTIDE SEQUENCE</scope>
    <source>
        <strain evidence="2">20211129_DDA</strain>
        <tissue evidence="2">Liver</tissue>
    </source>
</reference>
<dbReference type="EMBL" id="JANPWB010000013">
    <property type="protein sequence ID" value="KAJ1108468.1"/>
    <property type="molecule type" value="Genomic_DNA"/>
</dbReference>
<keyword evidence="3" id="KW-1185">Reference proteome</keyword>
<feature type="compositionally biased region" description="Basic and acidic residues" evidence="1">
    <location>
        <begin position="62"/>
        <end position="79"/>
    </location>
</feature>
<comment type="caution">
    <text evidence="2">The sequence shown here is derived from an EMBL/GenBank/DDBJ whole genome shotgun (WGS) entry which is preliminary data.</text>
</comment>
<feature type="region of interest" description="Disordered" evidence="1">
    <location>
        <begin position="48"/>
        <end position="79"/>
    </location>
</feature>
<accession>A0AAV7N2D3</accession>
<name>A0AAV7N2D3_PLEWA</name>
<dbReference type="AlphaFoldDB" id="A0AAV7N2D3"/>
<gene>
    <name evidence="2" type="ORF">NDU88_005844</name>
</gene>
<dbReference type="Proteomes" id="UP001066276">
    <property type="component" value="Chromosome 9"/>
</dbReference>
<protein>
    <submittedName>
        <fullName evidence="2">Uncharacterized protein</fullName>
    </submittedName>
</protein>
<evidence type="ECO:0000313" key="2">
    <source>
        <dbReference type="EMBL" id="KAJ1108468.1"/>
    </source>
</evidence>
<evidence type="ECO:0000256" key="1">
    <source>
        <dbReference type="SAM" id="MobiDB-lite"/>
    </source>
</evidence>
<proteinExistence type="predicted"/>
<feature type="region of interest" description="Disordered" evidence="1">
    <location>
        <begin position="1"/>
        <end position="21"/>
    </location>
</feature>
<organism evidence="2 3">
    <name type="scientific">Pleurodeles waltl</name>
    <name type="common">Iberian ribbed newt</name>
    <dbReference type="NCBI Taxonomy" id="8319"/>
    <lineage>
        <taxon>Eukaryota</taxon>
        <taxon>Metazoa</taxon>
        <taxon>Chordata</taxon>
        <taxon>Craniata</taxon>
        <taxon>Vertebrata</taxon>
        <taxon>Euteleostomi</taxon>
        <taxon>Amphibia</taxon>
        <taxon>Batrachia</taxon>
        <taxon>Caudata</taxon>
        <taxon>Salamandroidea</taxon>
        <taxon>Salamandridae</taxon>
        <taxon>Pleurodelinae</taxon>
        <taxon>Pleurodeles</taxon>
    </lineage>
</organism>
<evidence type="ECO:0000313" key="3">
    <source>
        <dbReference type="Proteomes" id="UP001066276"/>
    </source>
</evidence>
<sequence length="79" mass="8709">MRTPSASARRGEASGRRLLQKPTQLLGEEWQRTVLHICKVAHAVSSLPDGALSRTQFPNLDSGEKPKRAKSSEPRPTEC</sequence>